<comment type="caution">
    <text evidence="6">The sequence shown here is derived from an EMBL/GenBank/DDBJ whole genome shotgun (WGS) entry which is preliminary data.</text>
</comment>
<keyword evidence="4 5" id="KW-0472">Membrane</keyword>
<keyword evidence="7" id="KW-1185">Reference proteome</keyword>
<evidence type="ECO:0000256" key="3">
    <source>
        <dbReference type="ARBA" id="ARBA00022989"/>
    </source>
</evidence>
<evidence type="ECO:0000256" key="5">
    <source>
        <dbReference type="SAM" id="Phobius"/>
    </source>
</evidence>
<feature type="transmembrane region" description="Helical" evidence="5">
    <location>
        <begin position="120"/>
        <end position="142"/>
    </location>
</feature>
<evidence type="ECO:0000313" key="7">
    <source>
        <dbReference type="Proteomes" id="UP001431217"/>
    </source>
</evidence>
<dbReference type="Gene3D" id="1.20.120.550">
    <property type="entry name" value="Membrane associated eicosanoid/glutathione metabolism-like domain"/>
    <property type="match status" value="1"/>
</dbReference>
<feature type="transmembrane region" description="Helical" evidence="5">
    <location>
        <begin position="73"/>
        <end position="100"/>
    </location>
</feature>
<evidence type="ECO:0000256" key="1">
    <source>
        <dbReference type="ARBA" id="ARBA00004370"/>
    </source>
</evidence>
<keyword evidence="3 5" id="KW-1133">Transmembrane helix</keyword>
<dbReference type="Pfam" id="PF01124">
    <property type="entry name" value="MAPEG"/>
    <property type="match status" value="1"/>
</dbReference>
<feature type="transmembrane region" description="Helical" evidence="5">
    <location>
        <begin position="12"/>
        <end position="30"/>
    </location>
</feature>
<accession>A0ABT0MGW3</accession>
<proteinExistence type="predicted"/>
<evidence type="ECO:0000256" key="2">
    <source>
        <dbReference type="ARBA" id="ARBA00022692"/>
    </source>
</evidence>
<reference evidence="6 7" key="1">
    <citation type="submission" date="2022-05" db="EMBL/GenBank/DDBJ databases">
        <title>Luteimonas sp. SX5, whole genome shotgun sequencing project.</title>
        <authorList>
            <person name="Zhao G."/>
            <person name="Shen L."/>
        </authorList>
    </citation>
    <scope>NUCLEOTIDE SEQUENCE [LARGE SCALE GENOMIC DNA]</scope>
    <source>
        <strain evidence="6 7">SX5</strain>
    </source>
</reference>
<dbReference type="Proteomes" id="UP001431217">
    <property type="component" value="Unassembled WGS sequence"/>
</dbReference>
<dbReference type="InterPro" id="IPR001129">
    <property type="entry name" value="Membr-assoc_MAPEG"/>
</dbReference>
<evidence type="ECO:0000256" key="4">
    <source>
        <dbReference type="ARBA" id="ARBA00023136"/>
    </source>
</evidence>
<organism evidence="6 7">
    <name type="scientific">Luteimonas galliterrae</name>
    <dbReference type="NCBI Taxonomy" id="2940486"/>
    <lineage>
        <taxon>Bacteria</taxon>
        <taxon>Pseudomonadati</taxon>
        <taxon>Pseudomonadota</taxon>
        <taxon>Gammaproteobacteria</taxon>
        <taxon>Lysobacterales</taxon>
        <taxon>Lysobacteraceae</taxon>
        <taxon>Luteimonas</taxon>
    </lineage>
</organism>
<evidence type="ECO:0000313" key="6">
    <source>
        <dbReference type="EMBL" id="MCL1633499.1"/>
    </source>
</evidence>
<protein>
    <submittedName>
        <fullName evidence="6">MAPEG family protein</fullName>
    </submittedName>
</protein>
<dbReference type="InterPro" id="IPR023352">
    <property type="entry name" value="MAPEG-like_dom_sf"/>
</dbReference>
<keyword evidence="2 5" id="KW-0812">Transmembrane</keyword>
<dbReference type="EMBL" id="JAMBEP010000001">
    <property type="protein sequence ID" value="MCL1633499.1"/>
    <property type="molecule type" value="Genomic_DNA"/>
</dbReference>
<sequence length="143" mass="16003">MPSTTPSIVVFYPAFALVALTFLVWCRLYIVRIGQMRRERIHPQTVATSAQAAAKLTDSRAADNFRNLFELPVLFYMALAIAALTDSATPVLMALAWAFVALRFAHSAIHCGYNKVMHRFMAYMAGAAVLWLLWAYLAFLLLS</sequence>
<comment type="subcellular location">
    <subcellularLocation>
        <location evidence="1">Membrane</location>
    </subcellularLocation>
</comment>
<name>A0ABT0MGW3_9GAMM</name>
<gene>
    <name evidence="6" type="ORF">M2650_02395</name>
</gene>
<dbReference type="RefSeq" id="WP_249470664.1">
    <property type="nucleotide sequence ID" value="NZ_JAMBEP010000001.1"/>
</dbReference>
<dbReference type="SUPFAM" id="SSF161084">
    <property type="entry name" value="MAPEG domain-like"/>
    <property type="match status" value="1"/>
</dbReference>